<feature type="region of interest" description="Disordered" evidence="1">
    <location>
        <begin position="125"/>
        <end position="158"/>
    </location>
</feature>
<feature type="domain" description="DUF7343" evidence="3">
    <location>
        <begin position="390"/>
        <end position="448"/>
    </location>
</feature>
<organism evidence="4 5">
    <name type="scientific">Methanosarcina barkeri str. Wiesmoor</name>
    <dbReference type="NCBI Taxonomy" id="1434109"/>
    <lineage>
        <taxon>Archaea</taxon>
        <taxon>Methanobacteriati</taxon>
        <taxon>Methanobacteriota</taxon>
        <taxon>Stenosarchaea group</taxon>
        <taxon>Methanomicrobia</taxon>
        <taxon>Methanosarcinales</taxon>
        <taxon>Methanosarcinaceae</taxon>
        <taxon>Methanosarcina</taxon>
    </lineage>
</organism>
<feature type="transmembrane region" description="Helical" evidence="2">
    <location>
        <begin position="172"/>
        <end position="191"/>
    </location>
</feature>
<dbReference type="Pfam" id="PF24034">
    <property type="entry name" value="DUF7343"/>
    <property type="match status" value="1"/>
</dbReference>
<protein>
    <recommendedName>
        <fullName evidence="3">DUF7343 domain-containing protein</fullName>
    </recommendedName>
</protein>
<feature type="compositionally biased region" description="Basic and acidic residues" evidence="1">
    <location>
        <begin position="321"/>
        <end position="361"/>
    </location>
</feature>
<dbReference type="PATRIC" id="fig|1434109.4.peg.1780"/>
<dbReference type="KEGG" id="mbw:MSBRW_1417"/>
<dbReference type="HOGENOM" id="CLU_062160_0_0_2"/>
<sequence length="453" mass="50262">MNLRLYFICIATVLALVGPALADSTSTVHGSVYGWDTFEPLENAVVEVNSTPSQSMVAKYGLYSFDLVPGDYKITARYYQNSTLTYSAEETIKIENQGNYVLDLLLLPVYSDELMDSSGVNEFSENANRTTGNLSSNTTNLLTKTSTDSTASKNNSSNINLVDQSGIGPINVNYLLVTLSLILLLAAGYLISRKDKKIEKVEKNQPLKKVHRISGTEAVGKGHSTGDLFKPVKVSELSVEVHDERVEVPNESLEPALKSQVQESQIKPFETASSTESVADPVEEPVRETVHKSLQEPVKESIKEPANKQVKPAVTELSTEIPKEKVQEDFEEIKVDSQENKVDSQEKERKLVESEPQKEKQGTSSEAEDQSAESPETETPASKKKLPLPADLQEVMDIIRGQGGRITQKDLRSKLKYSEGKVSLMLADLERRELIEKFKRGRGNVVILRDEER</sequence>
<dbReference type="SUPFAM" id="SSF49464">
    <property type="entry name" value="Carboxypeptidase regulatory domain-like"/>
    <property type="match status" value="1"/>
</dbReference>
<accession>A0A0E3QIR7</accession>
<keyword evidence="2" id="KW-0472">Membrane</keyword>
<evidence type="ECO:0000256" key="2">
    <source>
        <dbReference type="SAM" id="Phobius"/>
    </source>
</evidence>
<reference evidence="4 5" key="1">
    <citation type="submission" date="2014-07" db="EMBL/GenBank/DDBJ databases">
        <title>Methanogenic archaea and the global carbon cycle.</title>
        <authorList>
            <person name="Henriksen J.R."/>
            <person name="Luke J."/>
            <person name="Reinhart S."/>
            <person name="Benedict M.N."/>
            <person name="Youngblut N.D."/>
            <person name="Metcalf M.E."/>
            <person name="Whitaker R.J."/>
            <person name="Metcalf W.W."/>
        </authorList>
    </citation>
    <scope>NUCLEOTIDE SEQUENCE [LARGE SCALE GENOMIC DNA]</scope>
    <source>
        <strain evidence="4 5">Wiesmoor</strain>
    </source>
</reference>
<name>A0A0E3QIR7_METBA</name>
<feature type="compositionally biased region" description="Basic and acidic residues" evidence="1">
    <location>
        <begin position="284"/>
        <end position="306"/>
    </location>
</feature>
<evidence type="ECO:0000313" key="4">
    <source>
        <dbReference type="EMBL" id="AKB50670.1"/>
    </source>
</evidence>
<dbReference type="EMBL" id="CP009526">
    <property type="protein sequence ID" value="AKB50670.1"/>
    <property type="molecule type" value="Genomic_DNA"/>
</dbReference>
<dbReference type="Gene3D" id="2.60.40.1120">
    <property type="entry name" value="Carboxypeptidase-like, regulatory domain"/>
    <property type="match status" value="1"/>
</dbReference>
<keyword evidence="2" id="KW-1133">Transmembrane helix</keyword>
<dbReference type="RefSeq" id="WP_011308234.1">
    <property type="nucleotide sequence ID" value="NZ_CP009526.1"/>
</dbReference>
<dbReference type="InterPro" id="IPR008969">
    <property type="entry name" value="CarboxyPept-like_regulatory"/>
</dbReference>
<dbReference type="SUPFAM" id="SSF46785">
    <property type="entry name" value="Winged helix' DNA-binding domain"/>
    <property type="match status" value="1"/>
</dbReference>
<feature type="compositionally biased region" description="Polar residues" evidence="1">
    <location>
        <begin position="259"/>
        <end position="277"/>
    </location>
</feature>
<gene>
    <name evidence="4" type="ORF">MSBRW_1417</name>
</gene>
<evidence type="ECO:0000256" key="1">
    <source>
        <dbReference type="SAM" id="MobiDB-lite"/>
    </source>
</evidence>
<evidence type="ECO:0000313" key="5">
    <source>
        <dbReference type="Proteomes" id="UP000033038"/>
    </source>
</evidence>
<dbReference type="InterPro" id="IPR055767">
    <property type="entry name" value="DUF7343"/>
</dbReference>
<evidence type="ECO:0000259" key="3">
    <source>
        <dbReference type="Pfam" id="PF24034"/>
    </source>
</evidence>
<dbReference type="Proteomes" id="UP000033038">
    <property type="component" value="Chromosome"/>
</dbReference>
<dbReference type="AlphaFoldDB" id="A0A0E3QIR7"/>
<feature type="compositionally biased region" description="Low complexity" evidence="1">
    <location>
        <begin position="130"/>
        <end position="150"/>
    </location>
</feature>
<dbReference type="GeneID" id="24822894"/>
<proteinExistence type="predicted"/>
<keyword evidence="2" id="KW-0812">Transmembrane</keyword>
<feature type="region of interest" description="Disordered" evidence="1">
    <location>
        <begin position="257"/>
        <end position="390"/>
    </location>
</feature>
<dbReference type="InterPro" id="IPR036390">
    <property type="entry name" value="WH_DNA-bd_sf"/>
</dbReference>